<dbReference type="Pfam" id="PF01061">
    <property type="entry name" value="ABC2_membrane"/>
    <property type="match status" value="1"/>
</dbReference>
<accession>A0ABR0J1E6</accession>
<dbReference type="PANTHER" id="PTHR19241">
    <property type="entry name" value="ATP-BINDING CASSETTE TRANSPORTER"/>
    <property type="match status" value="1"/>
</dbReference>
<keyword evidence="5 10" id="KW-0067">ATP-binding</keyword>
<dbReference type="InterPro" id="IPR003593">
    <property type="entry name" value="AAA+_ATPase"/>
</dbReference>
<dbReference type="EMBL" id="JAVRRF010000024">
    <property type="protein sequence ID" value="KAK5054043.1"/>
    <property type="molecule type" value="Genomic_DNA"/>
</dbReference>
<keyword evidence="11" id="KW-1185">Reference proteome</keyword>
<evidence type="ECO:0000256" key="8">
    <source>
        <dbReference type="SAM" id="Phobius"/>
    </source>
</evidence>
<keyword evidence="2" id="KW-0813">Transport</keyword>
<keyword evidence="3 8" id="KW-0812">Transmembrane</keyword>
<evidence type="ECO:0000256" key="2">
    <source>
        <dbReference type="ARBA" id="ARBA00022448"/>
    </source>
</evidence>
<evidence type="ECO:0000256" key="3">
    <source>
        <dbReference type="ARBA" id="ARBA00022692"/>
    </source>
</evidence>
<dbReference type="PROSITE" id="PS50893">
    <property type="entry name" value="ABC_TRANSPORTER_2"/>
    <property type="match status" value="1"/>
</dbReference>
<dbReference type="Pfam" id="PF00005">
    <property type="entry name" value="ABC_tran"/>
    <property type="match status" value="1"/>
</dbReference>
<evidence type="ECO:0000256" key="7">
    <source>
        <dbReference type="ARBA" id="ARBA00023136"/>
    </source>
</evidence>
<dbReference type="GO" id="GO:0005524">
    <property type="term" value="F:ATP binding"/>
    <property type="evidence" value="ECO:0007669"/>
    <property type="project" value="UniProtKB-KW"/>
</dbReference>
<name>A0ABR0J1E6_9EURO</name>
<sequence>MAATERFRFTRPGGGALELKKAVHNKRKAYDAAAVEDLEKAVAHDPLGNADRSEESVTRAPLKDEALPRFEGSGSVFTWSDIEYWVPYAGKSRKLLNKVSGYAKPGTMVALMGASGAGKTTLLNTLAQRQKTGTVGGDMRAGGKPLGKAFGRETGFCEQTDLHDSTATVREALEFSAILRQGPTVSRHEKIAYVGRVIDLLELNDIQDVLIRSLAIEQLRRVTMGVELAAKPRVLLFLDEPTSGLDSQAAFNIVRVLKKLAGAGQAIICTIHQPSSILIEEFDLILALNPGGNTLYYGPVGRNGSAVIKYFTARGAQCPPNKNVAEFVLETAARPHRDKDGALVDWNTEWIQSAEAQEVVEEIQQINAQQLQCVSPHLLDGNNFGSSVWEQTVMLTRRTFTNHWRDPSYLYGKLFVSVMIGVFNGFTFWRLGNTLTDMQNRMFSSFLILLIPSTVINSVVPKFYQSRALWLTRELPSRTYGWVAFCTANTAAEVPTAIVSAIIYWALWYWPAGLPTDASTSIYLNPSTYWIGGVLAAVLSSQEVRCADSELAHFSPPPGQTCLQYSASFLSRTGGYLVNPEAMADCGYCRYASGSEYLATLNIRPKDKWQYLAIFLTFCVSNWLLVYFFVYAVEIKRWRFGMGRMSGWMRNDGRRYAIPGTTTGRCSHETNLHGAKARL</sequence>
<dbReference type="SUPFAM" id="SSF52540">
    <property type="entry name" value="P-loop containing nucleoside triphosphate hydrolases"/>
    <property type="match status" value="1"/>
</dbReference>
<dbReference type="SMART" id="SM00382">
    <property type="entry name" value="AAA"/>
    <property type="match status" value="1"/>
</dbReference>
<feature type="domain" description="ABC transporter" evidence="9">
    <location>
        <begin position="77"/>
        <end position="315"/>
    </location>
</feature>
<protein>
    <submittedName>
        <fullName evidence="10">ATP-binding cassette transporter snq2</fullName>
    </submittedName>
</protein>
<comment type="caution">
    <text evidence="10">The sequence shown here is derived from an EMBL/GenBank/DDBJ whole genome shotgun (WGS) entry which is preliminary data.</text>
</comment>
<feature type="transmembrane region" description="Helical" evidence="8">
    <location>
        <begin position="410"/>
        <end position="429"/>
    </location>
</feature>
<gene>
    <name evidence="10" type="primary">SNQ2_5</name>
    <name evidence="10" type="ORF">LTR69_009005</name>
</gene>
<evidence type="ECO:0000256" key="1">
    <source>
        <dbReference type="ARBA" id="ARBA00004141"/>
    </source>
</evidence>
<dbReference type="InterPro" id="IPR034003">
    <property type="entry name" value="ABCG_PDR_2"/>
</dbReference>
<dbReference type="Gene3D" id="3.40.50.300">
    <property type="entry name" value="P-loop containing nucleotide triphosphate hydrolases"/>
    <property type="match status" value="1"/>
</dbReference>
<dbReference type="InterPro" id="IPR027417">
    <property type="entry name" value="P-loop_NTPase"/>
</dbReference>
<keyword evidence="4" id="KW-0547">Nucleotide-binding</keyword>
<keyword evidence="6 8" id="KW-1133">Transmembrane helix</keyword>
<reference evidence="10 11" key="1">
    <citation type="submission" date="2023-08" db="EMBL/GenBank/DDBJ databases">
        <title>Black Yeasts Isolated from many extreme environments.</title>
        <authorList>
            <person name="Coleine C."/>
            <person name="Stajich J.E."/>
            <person name="Selbmann L."/>
        </authorList>
    </citation>
    <scope>NUCLEOTIDE SEQUENCE [LARGE SCALE GENOMIC DNA]</scope>
    <source>
        <strain evidence="10 11">CCFEE 6328</strain>
    </source>
</reference>
<evidence type="ECO:0000256" key="5">
    <source>
        <dbReference type="ARBA" id="ARBA00022840"/>
    </source>
</evidence>
<feature type="transmembrane region" description="Helical" evidence="8">
    <location>
        <begin position="441"/>
        <end position="460"/>
    </location>
</feature>
<dbReference type="InterPro" id="IPR003439">
    <property type="entry name" value="ABC_transporter-like_ATP-bd"/>
</dbReference>
<feature type="transmembrane region" description="Helical" evidence="8">
    <location>
        <begin position="611"/>
        <end position="633"/>
    </location>
</feature>
<keyword evidence="7 8" id="KW-0472">Membrane</keyword>
<evidence type="ECO:0000256" key="4">
    <source>
        <dbReference type="ARBA" id="ARBA00022741"/>
    </source>
</evidence>
<evidence type="ECO:0000259" key="9">
    <source>
        <dbReference type="PROSITE" id="PS50893"/>
    </source>
</evidence>
<proteinExistence type="predicted"/>
<organism evidence="10 11">
    <name type="scientific">Exophiala sideris</name>
    <dbReference type="NCBI Taxonomy" id="1016849"/>
    <lineage>
        <taxon>Eukaryota</taxon>
        <taxon>Fungi</taxon>
        <taxon>Dikarya</taxon>
        <taxon>Ascomycota</taxon>
        <taxon>Pezizomycotina</taxon>
        <taxon>Eurotiomycetes</taxon>
        <taxon>Chaetothyriomycetidae</taxon>
        <taxon>Chaetothyriales</taxon>
        <taxon>Herpotrichiellaceae</taxon>
        <taxon>Exophiala</taxon>
    </lineage>
</organism>
<evidence type="ECO:0000313" key="11">
    <source>
        <dbReference type="Proteomes" id="UP001345691"/>
    </source>
</evidence>
<dbReference type="InterPro" id="IPR013525">
    <property type="entry name" value="ABC2_TM"/>
</dbReference>
<comment type="subcellular location">
    <subcellularLocation>
        <location evidence="1">Membrane</location>
        <topology evidence="1">Multi-pass membrane protein</topology>
    </subcellularLocation>
</comment>
<dbReference type="CDD" id="cd03232">
    <property type="entry name" value="ABCG_PDR_domain2"/>
    <property type="match status" value="1"/>
</dbReference>
<evidence type="ECO:0000313" key="10">
    <source>
        <dbReference type="EMBL" id="KAK5054043.1"/>
    </source>
</evidence>
<dbReference type="Proteomes" id="UP001345691">
    <property type="component" value="Unassembled WGS sequence"/>
</dbReference>
<feature type="transmembrane region" description="Helical" evidence="8">
    <location>
        <begin position="480"/>
        <end position="507"/>
    </location>
</feature>
<evidence type="ECO:0000256" key="6">
    <source>
        <dbReference type="ARBA" id="ARBA00022989"/>
    </source>
</evidence>